<dbReference type="RefSeq" id="WP_078928549.1">
    <property type="nucleotide sequence ID" value="NZ_FUXX01000013.1"/>
</dbReference>
<evidence type="ECO:0000313" key="2">
    <source>
        <dbReference type="Proteomes" id="UP000242432"/>
    </source>
</evidence>
<organism evidence="1 2">
    <name type="scientific">Succinivibrio dextrinosolvens DSM 3072</name>
    <dbReference type="NCBI Taxonomy" id="1123324"/>
    <lineage>
        <taxon>Bacteria</taxon>
        <taxon>Pseudomonadati</taxon>
        <taxon>Pseudomonadota</taxon>
        <taxon>Gammaproteobacteria</taxon>
        <taxon>Aeromonadales</taxon>
        <taxon>Succinivibrionaceae</taxon>
        <taxon>Succinivibrio</taxon>
    </lineage>
</organism>
<dbReference type="STRING" id="83771.SAMN02910357_01804"/>
<dbReference type="EMBL" id="FUXX01000013">
    <property type="protein sequence ID" value="SKA61124.1"/>
    <property type="molecule type" value="Genomic_DNA"/>
</dbReference>
<reference evidence="2" key="1">
    <citation type="submission" date="2017-02" db="EMBL/GenBank/DDBJ databases">
        <authorList>
            <person name="Varghese N."/>
            <person name="Submissions S."/>
        </authorList>
    </citation>
    <scope>NUCLEOTIDE SEQUENCE [LARGE SCALE GENOMIC DNA]</scope>
    <source>
        <strain evidence="2">DSM 3072</strain>
    </source>
</reference>
<sequence>MYGENRYRFSLSMSKETLLSLYKGAFQRVRVRTFEGLVIDIDANHLKKFTTEDGIHGTFELVTTSSNKFLKLIQID</sequence>
<dbReference type="InterPro" id="IPR021363">
    <property type="entry name" value="DUF2835"/>
</dbReference>
<dbReference type="AlphaFoldDB" id="A0A1T4V844"/>
<name>A0A1T4V844_9GAMM</name>
<gene>
    <name evidence="1" type="ORF">SAMN02745213_01032</name>
</gene>
<accession>A0A1T4V844</accession>
<dbReference type="Proteomes" id="UP000242432">
    <property type="component" value="Unassembled WGS sequence"/>
</dbReference>
<evidence type="ECO:0000313" key="1">
    <source>
        <dbReference type="EMBL" id="SKA61124.1"/>
    </source>
</evidence>
<keyword evidence="2" id="KW-1185">Reference proteome</keyword>
<protein>
    <recommendedName>
        <fullName evidence="3">DUF2835 domain-containing protein</fullName>
    </recommendedName>
</protein>
<dbReference type="Pfam" id="PF11197">
    <property type="entry name" value="DUF2835"/>
    <property type="match status" value="1"/>
</dbReference>
<proteinExistence type="predicted"/>
<evidence type="ECO:0008006" key="3">
    <source>
        <dbReference type="Google" id="ProtNLM"/>
    </source>
</evidence>